<evidence type="ECO:0000259" key="6">
    <source>
        <dbReference type="PROSITE" id="PS51012"/>
    </source>
</evidence>
<dbReference type="PANTHER" id="PTHR43229">
    <property type="entry name" value="NODULATION PROTEIN J"/>
    <property type="match status" value="1"/>
</dbReference>
<dbReference type="PROSITE" id="PS51012">
    <property type="entry name" value="ABC_TM2"/>
    <property type="match status" value="1"/>
</dbReference>
<dbReference type="EMBL" id="FOOE01000008">
    <property type="protein sequence ID" value="SFF73452.1"/>
    <property type="molecule type" value="Genomic_DNA"/>
</dbReference>
<dbReference type="eggNOG" id="COG0842">
    <property type="taxonomic scope" value="Bacteria"/>
</dbReference>
<evidence type="ECO:0000313" key="8">
    <source>
        <dbReference type="Proteomes" id="UP000182135"/>
    </source>
</evidence>
<protein>
    <submittedName>
        <fullName evidence="7">ABC-2 type transport system permease protein</fullName>
    </submittedName>
</protein>
<comment type="subcellular location">
    <subcellularLocation>
        <location evidence="1">Membrane</location>
        <topology evidence="1">Multi-pass membrane protein</topology>
    </subcellularLocation>
</comment>
<evidence type="ECO:0000256" key="1">
    <source>
        <dbReference type="ARBA" id="ARBA00004141"/>
    </source>
</evidence>
<dbReference type="GO" id="GO:0043190">
    <property type="term" value="C:ATP-binding cassette (ABC) transporter complex"/>
    <property type="evidence" value="ECO:0007669"/>
    <property type="project" value="InterPro"/>
</dbReference>
<keyword evidence="8" id="KW-1185">Reference proteome</keyword>
<dbReference type="STRING" id="1529.SAMN04487885_108110"/>
<gene>
    <name evidence="7" type="ORF">SAMN04487885_108110</name>
</gene>
<accession>A0A1I2L289</accession>
<feature type="transmembrane region" description="Helical" evidence="5">
    <location>
        <begin position="113"/>
        <end position="136"/>
    </location>
</feature>
<name>A0A1I2L289_9CLOT</name>
<dbReference type="InterPro" id="IPR013525">
    <property type="entry name" value="ABC2_TM"/>
</dbReference>
<dbReference type="InterPro" id="IPR051784">
    <property type="entry name" value="Nod_factor_ABC_transporter"/>
</dbReference>
<proteinExistence type="predicted"/>
<dbReference type="RefSeq" id="WP_074845198.1">
    <property type="nucleotide sequence ID" value="NZ_BAAACD010000008.1"/>
</dbReference>
<keyword evidence="2 5" id="KW-0812">Transmembrane</keyword>
<dbReference type="Pfam" id="PF12698">
    <property type="entry name" value="ABC2_membrane_3"/>
    <property type="match status" value="1"/>
</dbReference>
<evidence type="ECO:0000256" key="3">
    <source>
        <dbReference type="ARBA" id="ARBA00022989"/>
    </source>
</evidence>
<keyword evidence="4 5" id="KW-0472">Membrane</keyword>
<dbReference type="InterPro" id="IPR000412">
    <property type="entry name" value="ABC_2_transport"/>
</dbReference>
<dbReference type="PIRSF" id="PIRSF006648">
    <property type="entry name" value="DrrB"/>
    <property type="match status" value="1"/>
</dbReference>
<reference evidence="7 8" key="1">
    <citation type="submission" date="2016-10" db="EMBL/GenBank/DDBJ databases">
        <authorList>
            <person name="de Groot N.N."/>
        </authorList>
    </citation>
    <scope>NUCLEOTIDE SEQUENCE [LARGE SCALE GENOMIC DNA]</scope>
    <source>
        <strain evidence="7 8">NLAE-zl-G419</strain>
    </source>
</reference>
<sequence length="276" mass="30919">MGRFYTVKAIVKKELTQLVRYPTWIIQMLIWPLIFPLAYVLPGLSMAGTDGSGFQQFSDIAGTNSFMGFVVIGTMVWMWSNMTMWNFGTLIREEQMRGTLESNWLCPISHVDLLIGGAIVSILENLLTVVISIVEYKLVYGVYFTGNIFSWIICFIVLIPGVYGFGSIFASLVLWFKETGAAVQIIRGFITIFCGISFPIIVLPNSLKIISKILPFTYGINLTRNVMLNDISIFSEAALKDIVPALTIGIILLIIGRICFLKVELKVKNEGSLERF</sequence>
<dbReference type="PANTHER" id="PTHR43229:SF2">
    <property type="entry name" value="NODULATION PROTEIN J"/>
    <property type="match status" value="1"/>
</dbReference>
<evidence type="ECO:0000313" key="7">
    <source>
        <dbReference type="EMBL" id="SFF73452.1"/>
    </source>
</evidence>
<dbReference type="GO" id="GO:0140359">
    <property type="term" value="F:ABC-type transporter activity"/>
    <property type="evidence" value="ECO:0007669"/>
    <property type="project" value="InterPro"/>
</dbReference>
<feature type="domain" description="ABC transmembrane type-2" evidence="6">
    <location>
        <begin position="23"/>
        <end position="263"/>
    </location>
</feature>
<dbReference type="InterPro" id="IPR047817">
    <property type="entry name" value="ABC2_TM_bact-type"/>
</dbReference>
<feature type="transmembrane region" description="Helical" evidence="5">
    <location>
        <begin position="21"/>
        <end position="41"/>
    </location>
</feature>
<feature type="transmembrane region" description="Helical" evidence="5">
    <location>
        <begin position="188"/>
        <end position="207"/>
    </location>
</feature>
<dbReference type="AlphaFoldDB" id="A0A1I2L289"/>
<dbReference type="OrthoDB" id="1414986at2"/>
<feature type="transmembrane region" description="Helical" evidence="5">
    <location>
        <begin position="148"/>
        <end position="176"/>
    </location>
</feature>
<dbReference type="Proteomes" id="UP000182135">
    <property type="component" value="Unassembled WGS sequence"/>
</dbReference>
<evidence type="ECO:0000256" key="2">
    <source>
        <dbReference type="ARBA" id="ARBA00022692"/>
    </source>
</evidence>
<keyword evidence="3 5" id="KW-1133">Transmembrane helix</keyword>
<evidence type="ECO:0000256" key="4">
    <source>
        <dbReference type="ARBA" id="ARBA00023136"/>
    </source>
</evidence>
<feature type="transmembrane region" description="Helical" evidence="5">
    <location>
        <begin position="242"/>
        <end position="260"/>
    </location>
</feature>
<feature type="transmembrane region" description="Helical" evidence="5">
    <location>
        <begin position="61"/>
        <end position="79"/>
    </location>
</feature>
<evidence type="ECO:0000256" key="5">
    <source>
        <dbReference type="SAM" id="Phobius"/>
    </source>
</evidence>
<organism evidence="7 8">
    <name type="scientific">Clostridium cadaveris</name>
    <dbReference type="NCBI Taxonomy" id="1529"/>
    <lineage>
        <taxon>Bacteria</taxon>
        <taxon>Bacillati</taxon>
        <taxon>Bacillota</taxon>
        <taxon>Clostridia</taxon>
        <taxon>Eubacteriales</taxon>
        <taxon>Clostridiaceae</taxon>
        <taxon>Clostridium</taxon>
    </lineage>
</organism>